<reference evidence="1 2" key="1">
    <citation type="submission" date="2012-05" db="EMBL/GenBank/DDBJ databases">
        <authorList>
            <person name="Harkins D.M."/>
            <person name="Madupu R."/>
            <person name="Durkin A.S."/>
            <person name="Torralba M."/>
            <person name="Methe B."/>
            <person name="Sutton G.G."/>
            <person name="Nelson K.E."/>
        </authorList>
    </citation>
    <scope>NUCLEOTIDE SEQUENCE [LARGE SCALE GENOMIC DNA]</scope>
    <source>
        <strain evidence="1 2">F0490</strain>
    </source>
</reference>
<keyword evidence="2" id="KW-1185">Reference proteome</keyword>
<proteinExistence type="predicted"/>
<dbReference type="EMBL" id="AKFS01000198">
    <property type="protein sequence ID" value="EJF43380.1"/>
    <property type="molecule type" value="Genomic_DNA"/>
</dbReference>
<gene>
    <name evidence="1" type="ORF">HMPREF1317_1910</name>
</gene>
<name>J1HCC8_9ACTO</name>
<comment type="caution">
    <text evidence="1">The sequence shown here is derived from an EMBL/GenBank/DDBJ whole genome shotgun (WGS) entry which is preliminary data.</text>
</comment>
<evidence type="ECO:0000313" key="1">
    <source>
        <dbReference type="EMBL" id="EJF43380.1"/>
    </source>
</evidence>
<organism evidence="1 2">
    <name type="scientific">Schaalia georgiae F0490</name>
    <dbReference type="NCBI Taxonomy" id="1125717"/>
    <lineage>
        <taxon>Bacteria</taxon>
        <taxon>Bacillati</taxon>
        <taxon>Actinomycetota</taxon>
        <taxon>Actinomycetes</taxon>
        <taxon>Actinomycetales</taxon>
        <taxon>Actinomycetaceae</taxon>
        <taxon>Schaalia</taxon>
    </lineage>
</organism>
<sequence length="107" mass="12236">MKDRVSTVDIAVARPCDAGEEKESAAAIAAAYTAYSHAIDYHYENMIRSSRPRGRSTAWTFDNDIELNLSVWNRSLSVRIRSPYMTQLRREEKAMGLTDYDDILEDD</sequence>
<accession>J1HCC8</accession>
<protein>
    <submittedName>
        <fullName evidence="1">Uncharacterized protein</fullName>
    </submittedName>
</protein>
<evidence type="ECO:0000313" key="2">
    <source>
        <dbReference type="Proteomes" id="UP000004578"/>
    </source>
</evidence>
<dbReference type="AlphaFoldDB" id="J1HCC8"/>
<dbReference type="Proteomes" id="UP000004578">
    <property type="component" value="Unassembled WGS sequence"/>
</dbReference>